<dbReference type="Pfam" id="PF00134">
    <property type="entry name" value="Cyclin_N"/>
    <property type="match status" value="1"/>
</dbReference>
<evidence type="ECO:0000313" key="3">
    <source>
        <dbReference type="EMBL" id="KAJ1721824.1"/>
    </source>
</evidence>
<dbReference type="Proteomes" id="UP001149813">
    <property type="component" value="Unassembled WGS sequence"/>
</dbReference>
<dbReference type="OrthoDB" id="10250320at2759"/>
<dbReference type="Gene3D" id="1.10.472.10">
    <property type="entry name" value="Cyclin-like"/>
    <property type="match status" value="1"/>
</dbReference>
<evidence type="ECO:0000259" key="2">
    <source>
        <dbReference type="Pfam" id="PF00134"/>
    </source>
</evidence>
<feature type="region of interest" description="Disordered" evidence="1">
    <location>
        <begin position="732"/>
        <end position="764"/>
    </location>
</feature>
<dbReference type="GO" id="GO:0019901">
    <property type="term" value="F:protein kinase binding"/>
    <property type="evidence" value="ECO:0007669"/>
    <property type="project" value="InterPro"/>
</dbReference>
<feature type="compositionally biased region" description="Low complexity" evidence="1">
    <location>
        <begin position="619"/>
        <end position="638"/>
    </location>
</feature>
<feature type="compositionally biased region" description="Low complexity" evidence="1">
    <location>
        <begin position="732"/>
        <end position="745"/>
    </location>
</feature>
<name>A0A9W8CQK2_9FUNG</name>
<dbReference type="InterPro" id="IPR013922">
    <property type="entry name" value="Cyclin_PHO80-like"/>
</dbReference>
<comment type="caution">
    <text evidence="3">The sequence shown here is derived from an EMBL/GenBank/DDBJ whole genome shotgun (WGS) entry which is preliminary data.</text>
</comment>
<feature type="compositionally biased region" description="Low complexity" evidence="1">
    <location>
        <begin position="295"/>
        <end position="311"/>
    </location>
</feature>
<feature type="compositionally biased region" description="Low complexity" evidence="1">
    <location>
        <begin position="357"/>
        <end position="379"/>
    </location>
</feature>
<gene>
    <name evidence="3" type="ORF">LPJ53_003706</name>
</gene>
<dbReference type="GO" id="GO:0016538">
    <property type="term" value="F:cyclin-dependent protein serine/threonine kinase regulator activity"/>
    <property type="evidence" value="ECO:0007669"/>
    <property type="project" value="TreeGrafter"/>
</dbReference>
<evidence type="ECO:0000256" key="1">
    <source>
        <dbReference type="SAM" id="MobiDB-lite"/>
    </source>
</evidence>
<accession>A0A9W8CQK2</accession>
<dbReference type="CDD" id="cd20557">
    <property type="entry name" value="CYCLIN_ScPCL1-like"/>
    <property type="match status" value="1"/>
</dbReference>
<proteinExistence type="predicted"/>
<keyword evidence="4" id="KW-1185">Reference proteome</keyword>
<feature type="compositionally biased region" description="Polar residues" evidence="1">
    <location>
        <begin position="316"/>
        <end position="327"/>
    </location>
</feature>
<reference evidence="3" key="1">
    <citation type="submission" date="2022-07" db="EMBL/GenBank/DDBJ databases">
        <title>Phylogenomic reconstructions and comparative analyses of Kickxellomycotina fungi.</title>
        <authorList>
            <person name="Reynolds N.K."/>
            <person name="Stajich J.E."/>
            <person name="Barry K."/>
            <person name="Grigoriev I.V."/>
            <person name="Crous P."/>
            <person name="Smith M.E."/>
        </authorList>
    </citation>
    <scope>NUCLEOTIDE SEQUENCE</scope>
    <source>
        <strain evidence="3">NBRC 32514</strain>
    </source>
</reference>
<dbReference type="EMBL" id="JANBOJ010000147">
    <property type="protein sequence ID" value="KAJ1721824.1"/>
    <property type="molecule type" value="Genomic_DNA"/>
</dbReference>
<organism evidence="3 4">
    <name type="scientific">Coemansia erecta</name>
    <dbReference type="NCBI Taxonomy" id="147472"/>
    <lineage>
        <taxon>Eukaryota</taxon>
        <taxon>Fungi</taxon>
        <taxon>Fungi incertae sedis</taxon>
        <taxon>Zoopagomycota</taxon>
        <taxon>Kickxellomycotina</taxon>
        <taxon>Kickxellomycetes</taxon>
        <taxon>Kickxellales</taxon>
        <taxon>Kickxellaceae</taxon>
        <taxon>Coemansia</taxon>
    </lineage>
</organism>
<feature type="region of interest" description="Disordered" evidence="1">
    <location>
        <begin position="665"/>
        <end position="695"/>
    </location>
</feature>
<feature type="region of interest" description="Disordered" evidence="1">
    <location>
        <begin position="591"/>
        <end position="638"/>
    </location>
</feature>
<evidence type="ECO:0000313" key="4">
    <source>
        <dbReference type="Proteomes" id="UP001149813"/>
    </source>
</evidence>
<feature type="compositionally biased region" description="Basic residues" evidence="1">
    <location>
        <begin position="746"/>
        <end position="757"/>
    </location>
</feature>
<feature type="region of interest" description="Disordered" evidence="1">
    <location>
        <begin position="515"/>
        <end position="566"/>
    </location>
</feature>
<dbReference type="AlphaFoldDB" id="A0A9W8CQK2"/>
<sequence length="808" mass="85648">MISTASVHSFAERKTKNLFSMRPAWLKKDSSAAESAATMASSPESPKIKELASSTHGKLKTLSRPRIRELLTIAMIRLMERMIAELFPCGEEEDSGFGNANTGSNETSTGAPLPSFEEFLKHICRRTRTPLTCMCLALLYLTRLRANHPRSRGSPGSSYRLALSSLCVATKYLYDDAYHTCSWVQVSMGLFSQREVNQMEMEFMYFLHYQLGVTPNEWNQWIATLEAKLVARWQEKGKAEVIYGFGLFLSYECCEPNSQEAVRDIAWGEGGKNLLSLLNNAIHSSGNGTVGGGIDNNNNSTSNSNDSNGNGKCSPSADSAVSDTTCLPTPDPNSWFRIRSPALSGAGEPSELDHPQTIPAASSTAATAAVSSSITPTSARMPDVCAGSSDDSTPFSSVHQTLRGTGSSRHSYVEHLNVSPGAYKHAGGPPPPPPQSGGSARHYVQQAHNVPSYHSLNMRAVSVCSVPAMTTTEAGLYNDYSLKGVALSVSGAGSHHATYRHASDSKTQDWRSFQHTPVYPHEPSPSSQKPFRDSAQQQHYQLGSGSTASFGTSANHHASSTASPFNNGLSGNTATMSLSYSADSKDDSGVLVPDHGALGGRRLGASASGRMSQTTANFSTGPRGPASGSSSVVRGSSSSTIPFDTKYGYSAYPTLPRNSTIVISSRDTRGNDAPGAVEFAPPPREPSKPVTRRPPCTASLASDMSIVAASPGATDIGSARHLGNHAVASTSCAPSAKSSASSLRVSSRRHSWRHHGAKTSGGSASFAQKIRSFATFWGASGGNGGAPNHGSGISPQMKDRLVCDSMDN</sequence>
<protein>
    <recommendedName>
        <fullName evidence="2">Cyclin N-terminal domain-containing protein</fullName>
    </recommendedName>
</protein>
<feature type="domain" description="Cyclin N-terminal" evidence="2">
    <location>
        <begin position="118"/>
        <end position="211"/>
    </location>
</feature>
<feature type="compositionally biased region" description="Low complexity" evidence="1">
    <location>
        <begin position="543"/>
        <end position="563"/>
    </location>
</feature>
<dbReference type="PANTHER" id="PTHR15615">
    <property type="match status" value="1"/>
</dbReference>
<dbReference type="InterPro" id="IPR006671">
    <property type="entry name" value="Cyclin_N"/>
</dbReference>
<feature type="region of interest" description="Disordered" evidence="1">
    <location>
        <begin position="36"/>
        <end position="57"/>
    </location>
</feature>
<feature type="region of interest" description="Disordered" evidence="1">
    <location>
        <begin position="785"/>
        <end position="808"/>
    </location>
</feature>
<dbReference type="GO" id="GO:0005634">
    <property type="term" value="C:nucleus"/>
    <property type="evidence" value="ECO:0007669"/>
    <property type="project" value="TreeGrafter"/>
</dbReference>
<dbReference type="SUPFAM" id="SSF47954">
    <property type="entry name" value="Cyclin-like"/>
    <property type="match status" value="1"/>
</dbReference>
<dbReference type="GO" id="GO:0000307">
    <property type="term" value="C:cyclin-dependent protein kinase holoenzyme complex"/>
    <property type="evidence" value="ECO:0007669"/>
    <property type="project" value="TreeGrafter"/>
</dbReference>
<dbReference type="InterPro" id="IPR036915">
    <property type="entry name" value="Cyclin-like_sf"/>
</dbReference>
<feature type="region of interest" description="Disordered" evidence="1">
    <location>
        <begin position="289"/>
        <end position="441"/>
    </location>
</feature>
<feature type="compositionally biased region" description="Low complexity" evidence="1">
    <location>
        <begin position="36"/>
        <end position="45"/>
    </location>
</feature>
<feature type="compositionally biased region" description="Polar residues" evidence="1">
    <location>
        <begin position="389"/>
        <end position="410"/>
    </location>
</feature>
<dbReference type="PANTHER" id="PTHR15615:SF108">
    <property type="entry name" value="PROTEIN CNPPD1"/>
    <property type="match status" value="1"/>
</dbReference>
<feature type="compositionally biased region" description="Polar residues" evidence="1">
    <location>
        <begin position="524"/>
        <end position="541"/>
    </location>
</feature>